<dbReference type="GeneID" id="19119491"/>
<gene>
    <name evidence="1" type="ORF">COCMIDRAFT_109716</name>
</gene>
<dbReference type="HOGENOM" id="CLU_3129631_0_0_1"/>
<evidence type="ECO:0000313" key="1">
    <source>
        <dbReference type="EMBL" id="EUC40072.1"/>
    </source>
</evidence>
<dbReference type="AlphaFoldDB" id="W6YLI9"/>
<evidence type="ECO:0000313" key="2">
    <source>
        <dbReference type="Proteomes" id="UP000054032"/>
    </source>
</evidence>
<dbReference type="EMBL" id="KI964201">
    <property type="protein sequence ID" value="EUC40072.1"/>
    <property type="molecule type" value="Genomic_DNA"/>
</dbReference>
<protein>
    <submittedName>
        <fullName evidence="1">Uncharacterized protein</fullName>
    </submittedName>
</protein>
<reference evidence="1 2" key="1">
    <citation type="journal article" date="2013" name="PLoS Genet.">
        <title>Comparative genome structure, secondary metabolite, and effector coding capacity across Cochliobolus pathogens.</title>
        <authorList>
            <person name="Condon B.J."/>
            <person name="Leng Y."/>
            <person name="Wu D."/>
            <person name="Bushley K.E."/>
            <person name="Ohm R.A."/>
            <person name="Otillar R."/>
            <person name="Martin J."/>
            <person name="Schackwitz W."/>
            <person name="Grimwood J."/>
            <person name="MohdZainudin N."/>
            <person name="Xue C."/>
            <person name="Wang R."/>
            <person name="Manning V.A."/>
            <person name="Dhillon B."/>
            <person name="Tu Z.J."/>
            <person name="Steffenson B.J."/>
            <person name="Salamov A."/>
            <person name="Sun H."/>
            <person name="Lowry S."/>
            <person name="LaButti K."/>
            <person name="Han J."/>
            <person name="Copeland A."/>
            <person name="Lindquist E."/>
            <person name="Barry K."/>
            <person name="Schmutz J."/>
            <person name="Baker S.E."/>
            <person name="Ciuffetti L.M."/>
            <person name="Grigoriev I.V."/>
            <person name="Zhong S."/>
            <person name="Turgeon B.G."/>
        </authorList>
    </citation>
    <scope>NUCLEOTIDE SEQUENCE [LARGE SCALE GENOMIC DNA]</scope>
    <source>
        <strain evidence="1 2">ATCC 44560</strain>
    </source>
</reference>
<sequence length="50" mass="5632">SLATRSVQASGRFPKRDSSIVLRASLDTRRLEWSPRSHSRSTSRSLAPYT</sequence>
<proteinExistence type="predicted"/>
<feature type="non-terminal residue" evidence="1">
    <location>
        <position position="1"/>
    </location>
</feature>
<organism evidence="1 2">
    <name type="scientific">Bipolaris oryzae ATCC 44560</name>
    <dbReference type="NCBI Taxonomy" id="930090"/>
    <lineage>
        <taxon>Eukaryota</taxon>
        <taxon>Fungi</taxon>
        <taxon>Dikarya</taxon>
        <taxon>Ascomycota</taxon>
        <taxon>Pezizomycotina</taxon>
        <taxon>Dothideomycetes</taxon>
        <taxon>Pleosporomycetidae</taxon>
        <taxon>Pleosporales</taxon>
        <taxon>Pleosporineae</taxon>
        <taxon>Pleosporaceae</taxon>
        <taxon>Bipolaris</taxon>
    </lineage>
</organism>
<dbReference type="RefSeq" id="XP_007693406.1">
    <property type="nucleotide sequence ID" value="XM_007695216.1"/>
</dbReference>
<keyword evidence="2" id="KW-1185">Reference proteome</keyword>
<accession>W6YLI9</accession>
<dbReference type="KEGG" id="bor:COCMIDRAFT_109716"/>
<dbReference type="Proteomes" id="UP000054032">
    <property type="component" value="Unassembled WGS sequence"/>
</dbReference>
<name>W6YLI9_COCMI</name>